<dbReference type="PANTHER" id="PTHR23068:SF25">
    <property type="entry name" value="DNA (CYTOSINE-5)-METHYLTRANSFERASE DRM2"/>
    <property type="match status" value="1"/>
</dbReference>
<keyword evidence="3" id="KW-0808">Transferase</keyword>
<evidence type="ECO:0000256" key="4">
    <source>
        <dbReference type="ARBA" id="ARBA00022691"/>
    </source>
</evidence>
<dbReference type="EMBL" id="CM003532">
    <property type="protein sequence ID" value="RCV25729.1"/>
    <property type="molecule type" value="Genomic_DNA"/>
</dbReference>
<evidence type="ECO:0000256" key="6">
    <source>
        <dbReference type="ARBA" id="ARBA00023125"/>
    </source>
</evidence>
<dbReference type="STRING" id="4555.A0A368R6A3"/>
<reference evidence="9" key="2">
    <citation type="submission" date="2015-07" db="EMBL/GenBank/DDBJ databases">
        <authorList>
            <person name="Noorani M."/>
        </authorList>
    </citation>
    <scope>NUCLEOTIDE SEQUENCE</scope>
    <source>
        <strain evidence="9">Yugu1</strain>
    </source>
</reference>
<dbReference type="Gene3D" id="3.40.50.150">
    <property type="entry name" value="Vaccinia Virus protein VP39"/>
    <property type="match status" value="1"/>
</dbReference>
<evidence type="ECO:0000256" key="3">
    <source>
        <dbReference type="ARBA" id="ARBA00022679"/>
    </source>
</evidence>
<keyword evidence="4" id="KW-0949">S-adenosyl-L-methionine</keyword>
<dbReference type="OrthoDB" id="687233at2759"/>
<dbReference type="GO" id="GO:0005634">
    <property type="term" value="C:nucleus"/>
    <property type="evidence" value="ECO:0007669"/>
    <property type="project" value="UniProtKB-SubCell"/>
</dbReference>
<feature type="domain" description="SAM-dependent MTase DRM-type" evidence="8">
    <location>
        <begin position="1"/>
        <end position="222"/>
    </location>
</feature>
<keyword evidence="2" id="KW-0489">Methyltransferase</keyword>
<organism evidence="9">
    <name type="scientific">Setaria italica</name>
    <name type="common">Foxtail millet</name>
    <name type="synonym">Panicum italicum</name>
    <dbReference type="NCBI Taxonomy" id="4555"/>
    <lineage>
        <taxon>Eukaryota</taxon>
        <taxon>Viridiplantae</taxon>
        <taxon>Streptophyta</taxon>
        <taxon>Embryophyta</taxon>
        <taxon>Tracheophyta</taxon>
        <taxon>Spermatophyta</taxon>
        <taxon>Magnoliopsida</taxon>
        <taxon>Liliopsida</taxon>
        <taxon>Poales</taxon>
        <taxon>Poaceae</taxon>
        <taxon>PACMAD clade</taxon>
        <taxon>Panicoideae</taxon>
        <taxon>Panicodae</taxon>
        <taxon>Paniceae</taxon>
        <taxon>Cenchrinae</taxon>
        <taxon>Setaria</taxon>
    </lineage>
</organism>
<dbReference type="GO" id="GO:0003677">
    <property type="term" value="F:DNA binding"/>
    <property type="evidence" value="ECO:0007669"/>
    <property type="project" value="UniProtKB-KW"/>
</dbReference>
<evidence type="ECO:0000313" key="9">
    <source>
        <dbReference type="EMBL" id="RCV25729.1"/>
    </source>
</evidence>
<dbReference type="SUPFAM" id="SSF53335">
    <property type="entry name" value="S-adenosyl-L-methionine-dependent methyltransferases"/>
    <property type="match status" value="2"/>
</dbReference>
<gene>
    <name evidence="9" type="ORF">SETIT_5G188800v2</name>
</gene>
<protein>
    <recommendedName>
        <fullName evidence="8">SAM-dependent MTase DRM-type domain-containing protein</fullName>
    </recommendedName>
</protein>
<dbReference type="GO" id="GO:0032259">
    <property type="term" value="P:methylation"/>
    <property type="evidence" value="ECO:0007669"/>
    <property type="project" value="UniProtKB-KW"/>
</dbReference>
<reference evidence="9" key="1">
    <citation type="journal article" date="2012" name="Nat. Biotechnol.">
        <title>Reference genome sequence of the model plant Setaria.</title>
        <authorList>
            <person name="Bennetzen J.L."/>
            <person name="Schmutz J."/>
            <person name="Wang H."/>
            <person name="Percifield R."/>
            <person name="Hawkins J."/>
            <person name="Pontaroli A.C."/>
            <person name="Estep M."/>
            <person name="Feng L."/>
            <person name="Vaughn J.N."/>
            <person name="Grimwood J."/>
            <person name="Jenkins J."/>
            <person name="Barry K."/>
            <person name="Lindquist E."/>
            <person name="Hellsten U."/>
            <person name="Deshpande S."/>
            <person name="Wang X."/>
            <person name="Wu X."/>
            <person name="Mitros T."/>
            <person name="Triplett J."/>
            <person name="Yang X."/>
            <person name="Ye C.Y."/>
            <person name="Mauro-Herrera M."/>
            <person name="Wang L."/>
            <person name="Li P."/>
            <person name="Sharma M."/>
            <person name="Sharma R."/>
            <person name="Ronald P.C."/>
            <person name="Panaud O."/>
            <person name="Kellogg E.A."/>
            <person name="Brutnell T.P."/>
            <person name="Doust A.N."/>
            <person name="Tuskan G.A."/>
            <person name="Rokhsar D."/>
            <person name="Devos K.M."/>
        </authorList>
    </citation>
    <scope>NUCLEOTIDE SEQUENCE [LARGE SCALE GENOMIC DNA]</scope>
    <source>
        <strain evidence="9">Yugu1</strain>
    </source>
</reference>
<accession>A0A368R6A3</accession>
<evidence type="ECO:0000256" key="1">
    <source>
        <dbReference type="ARBA" id="ARBA00004123"/>
    </source>
</evidence>
<sequence length="222" mass="25581">MESLPEFVNSKFFYAAARKRGYIHNLPIENRSPLIPVPPKTIIHDAFPQTKQWWPSWDTRRQFNYLQTCVSSSKLTEQILCALASSEDPPSLGVQKYVLNECRTWNLTWVGRNKVAPLEPNEIEFLLGFPKDHTRGISRTQRYRSLGNSFQVDTIAYHLSVLRDMFPNGMNVLSLFSGTGGAEVPLHRLGIRMKTVVSVEKSEVNRTVLKTWWEQTPIRNFD</sequence>
<dbReference type="InterPro" id="IPR050390">
    <property type="entry name" value="C5-Methyltransferase"/>
</dbReference>
<dbReference type="PROSITE" id="PS51680">
    <property type="entry name" value="SAM_MT_DRM"/>
    <property type="match status" value="1"/>
</dbReference>
<dbReference type="InterPro" id="IPR029063">
    <property type="entry name" value="SAM-dependent_MTases_sf"/>
</dbReference>
<keyword evidence="5" id="KW-0677">Repeat</keyword>
<evidence type="ECO:0000256" key="5">
    <source>
        <dbReference type="ARBA" id="ARBA00022737"/>
    </source>
</evidence>
<keyword evidence="6" id="KW-0238">DNA-binding</keyword>
<proteinExistence type="predicted"/>
<dbReference type="PANTHER" id="PTHR23068">
    <property type="entry name" value="DNA CYTOSINE-5- -METHYLTRANSFERASE 3-RELATED"/>
    <property type="match status" value="1"/>
</dbReference>
<name>A0A368R6A3_SETIT</name>
<dbReference type="InterPro" id="IPR030380">
    <property type="entry name" value="SAM_MeTfrase_DRM"/>
</dbReference>
<dbReference type="AlphaFoldDB" id="A0A368R6A3"/>
<evidence type="ECO:0000256" key="7">
    <source>
        <dbReference type="ARBA" id="ARBA00023242"/>
    </source>
</evidence>
<keyword evidence="7" id="KW-0539">Nucleus</keyword>
<comment type="subcellular location">
    <subcellularLocation>
        <location evidence="1">Nucleus</location>
    </subcellularLocation>
</comment>
<dbReference type="GO" id="GO:0008168">
    <property type="term" value="F:methyltransferase activity"/>
    <property type="evidence" value="ECO:0007669"/>
    <property type="project" value="UniProtKB-KW"/>
</dbReference>
<evidence type="ECO:0000259" key="8">
    <source>
        <dbReference type="PROSITE" id="PS51680"/>
    </source>
</evidence>
<evidence type="ECO:0000256" key="2">
    <source>
        <dbReference type="ARBA" id="ARBA00022603"/>
    </source>
</evidence>